<feature type="domain" description="LUD" evidence="1">
    <location>
        <begin position="98"/>
        <end position="195"/>
    </location>
</feature>
<dbReference type="Proteomes" id="UP001164965">
    <property type="component" value="Chromosome"/>
</dbReference>
<reference evidence="2" key="1">
    <citation type="submission" date="2022-10" db="EMBL/GenBank/DDBJ databases">
        <title>Rhodococcus sp.75.</title>
        <authorList>
            <person name="Sun M."/>
        </authorList>
    </citation>
    <scope>NUCLEOTIDE SEQUENCE</scope>
    <source>
        <strain evidence="2">75</strain>
    </source>
</reference>
<proteinExistence type="predicted"/>
<gene>
    <name evidence="2" type="ORF">RHODO2019_01005</name>
</gene>
<dbReference type="PANTHER" id="PTHR43682:SF1">
    <property type="entry name" value="LACTATE UTILIZATION PROTEIN C"/>
    <property type="match status" value="1"/>
</dbReference>
<dbReference type="EMBL" id="CP110615">
    <property type="protein sequence ID" value="UZJ25122.1"/>
    <property type="molecule type" value="Genomic_DNA"/>
</dbReference>
<dbReference type="InterPro" id="IPR037171">
    <property type="entry name" value="NagB/RpiA_transferase-like"/>
</dbReference>
<dbReference type="InterPro" id="IPR024185">
    <property type="entry name" value="FTHF_cligase-like_sf"/>
</dbReference>
<evidence type="ECO:0000313" key="2">
    <source>
        <dbReference type="EMBL" id="UZJ25122.1"/>
    </source>
</evidence>
<evidence type="ECO:0000259" key="1">
    <source>
        <dbReference type="Pfam" id="PF02589"/>
    </source>
</evidence>
<dbReference type="Pfam" id="PF02589">
    <property type="entry name" value="LUD_dom"/>
    <property type="match status" value="1"/>
</dbReference>
<dbReference type="InterPro" id="IPR003741">
    <property type="entry name" value="LUD_dom"/>
</dbReference>
<dbReference type="SUPFAM" id="SSF100950">
    <property type="entry name" value="NagB/RpiA/CoA transferase-like"/>
    <property type="match status" value="1"/>
</dbReference>
<sequence length="196" mass="20776">MNAREEVLARVRAALDGSTPPPPVPRDYATTGTHPDVVGLFAERVDDYRAQVHRVAARDVPATIAGLVGDGRVVVPAGLAPPWVPRGIVDTGFTALELDEFDAVVTGCRVGIAVTGTIVLDGAADQGRRALTLVPDHHVCVVRADQVVETVPQALHRLDPTRVLTFISGPSATSDIELQRVEGVHGPRRLDVLIVG</sequence>
<protein>
    <submittedName>
        <fullName evidence="2">Lactate utilization protein C</fullName>
    </submittedName>
</protein>
<evidence type="ECO:0000313" key="3">
    <source>
        <dbReference type="Proteomes" id="UP001164965"/>
    </source>
</evidence>
<dbReference type="PANTHER" id="PTHR43682">
    <property type="entry name" value="LACTATE UTILIZATION PROTEIN C"/>
    <property type="match status" value="1"/>
</dbReference>
<accession>A0ABY6P0D2</accession>
<dbReference type="Gene3D" id="3.40.50.10420">
    <property type="entry name" value="NagB/RpiA/CoA transferase-like"/>
    <property type="match status" value="1"/>
</dbReference>
<keyword evidence="3" id="KW-1185">Reference proteome</keyword>
<dbReference type="RefSeq" id="WP_265383228.1">
    <property type="nucleotide sequence ID" value="NZ_CP110615.1"/>
</dbReference>
<name>A0ABY6P0D2_9NOCA</name>
<organism evidence="2 3">
    <name type="scientific">Rhodococcus antarcticus</name>
    <dbReference type="NCBI Taxonomy" id="2987751"/>
    <lineage>
        <taxon>Bacteria</taxon>
        <taxon>Bacillati</taxon>
        <taxon>Actinomycetota</taxon>
        <taxon>Actinomycetes</taxon>
        <taxon>Mycobacteriales</taxon>
        <taxon>Nocardiaceae</taxon>
        <taxon>Rhodococcus</taxon>
    </lineage>
</organism>